<proteinExistence type="predicted"/>
<name>B4R4L5_DROSI</name>
<dbReference type="HOGENOM" id="CLU_2870010_0_0_1"/>
<accession>B4R4L5</accession>
<feature type="region of interest" description="Disordered" evidence="1">
    <location>
        <begin position="1"/>
        <end position="30"/>
    </location>
</feature>
<dbReference type="Proteomes" id="UP000000304">
    <property type="component" value="Chromosome X"/>
</dbReference>
<protein>
    <submittedName>
        <fullName evidence="2">Transfer RNA:arg:12Ea</fullName>
    </submittedName>
</protein>
<organism evidence="2 3">
    <name type="scientific">Drosophila simulans</name>
    <name type="common">Fruit fly</name>
    <dbReference type="NCBI Taxonomy" id="7240"/>
    <lineage>
        <taxon>Eukaryota</taxon>
        <taxon>Metazoa</taxon>
        <taxon>Ecdysozoa</taxon>
        <taxon>Arthropoda</taxon>
        <taxon>Hexapoda</taxon>
        <taxon>Insecta</taxon>
        <taxon>Pterygota</taxon>
        <taxon>Neoptera</taxon>
        <taxon>Endopterygota</taxon>
        <taxon>Diptera</taxon>
        <taxon>Brachycera</taxon>
        <taxon>Muscomorpha</taxon>
        <taxon>Ephydroidea</taxon>
        <taxon>Drosophilidae</taxon>
        <taxon>Drosophila</taxon>
        <taxon>Sophophora</taxon>
    </lineage>
</organism>
<dbReference type="EMBL" id="CM000366">
    <property type="protein sequence ID" value="EDX17869.1"/>
    <property type="molecule type" value="Genomic_DNA"/>
</dbReference>
<sequence>MDKASDFGSEDCSKQTEEQVFSNENDTRRNKLVYKVEDEAAIYVEVRLSTVRGPKEIRGPTESA</sequence>
<keyword evidence="3" id="KW-1185">Reference proteome</keyword>
<dbReference type="AlphaFoldDB" id="B4R4L5"/>
<dbReference type="OMA" id="CYANRLR"/>
<evidence type="ECO:0000313" key="3">
    <source>
        <dbReference type="Proteomes" id="UP000000304"/>
    </source>
</evidence>
<reference evidence="2 3" key="1">
    <citation type="journal article" date="2007" name="Nature">
        <title>Evolution of genes and genomes on the Drosophila phylogeny.</title>
        <authorList>
            <consortium name="Drosophila 12 Genomes Consortium"/>
            <person name="Clark A.G."/>
            <person name="Eisen M.B."/>
            <person name="Smith D.R."/>
            <person name="Bergman C.M."/>
            <person name="Oliver B."/>
            <person name="Markow T.A."/>
            <person name="Kaufman T.C."/>
            <person name="Kellis M."/>
            <person name="Gelbart W."/>
            <person name="Iyer V.N."/>
            <person name="Pollard D.A."/>
            <person name="Sackton T.B."/>
            <person name="Larracuente A.M."/>
            <person name="Singh N.D."/>
            <person name="Abad J.P."/>
            <person name="Abt D.N."/>
            <person name="Adryan B."/>
            <person name="Aguade M."/>
            <person name="Akashi H."/>
            <person name="Anderson W.W."/>
            <person name="Aquadro C.F."/>
            <person name="Ardell D.H."/>
            <person name="Arguello R."/>
            <person name="Artieri C.G."/>
            <person name="Barbash D.A."/>
            <person name="Barker D."/>
            <person name="Barsanti P."/>
            <person name="Batterham P."/>
            <person name="Batzoglou S."/>
            <person name="Begun D."/>
            <person name="Bhutkar A."/>
            <person name="Blanco E."/>
            <person name="Bosak S.A."/>
            <person name="Bradley R.K."/>
            <person name="Brand A.D."/>
            <person name="Brent M.R."/>
            <person name="Brooks A.N."/>
            <person name="Brown R.H."/>
            <person name="Butlin R.K."/>
            <person name="Caggese C."/>
            <person name="Calvi B.R."/>
            <person name="Bernardo de Carvalho A."/>
            <person name="Caspi A."/>
            <person name="Castrezana S."/>
            <person name="Celniker S.E."/>
            <person name="Chang J.L."/>
            <person name="Chapple C."/>
            <person name="Chatterji S."/>
            <person name="Chinwalla A."/>
            <person name="Civetta A."/>
            <person name="Clifton S.W."/>
            <person name="Comeron J.M."/>
            <person name="Costello J.C."/>
            <person name="Coyne J.A."/>
            <person name="Daub J."/>
            <person name="David R.G."/>
            <person name="Delcher A.L."/>
            <person name="Delehaunty K."/>
            <person name="Do C.B."/>
            <person name="Ebling H."/>
            <person name="Edwards K."/>
            <person name="Eickbush T."/>
            <person name="Evans J.D."/>
            <person name="Filipski A."/>
            <person name="Findeiss S."/>
            <person name="Freyhult E."/>
            <person name="Fulton L."/>
            <person name="Fulton R."/>
            <person name="Garcia A.C."/>
            <person name="Gardiner A."/>
            <person name="Garfield D.A."/>
            <person name="Garvin B.E."/>
            <person name="Gibson G."/>
            <person name="Gilbert D."/>
            <person name="Gnerre S."/>
            <person name="Godfrey J."/>
            <person name="Good R."/>
            <person name="Gotea V."/>
            <person name="Gravely B."/>
            <person name="Greenberg A.J."/>
            <person name="Griffiths-Jones S."/>
            <person name="Gross S."/>
            <person name="Guigo R."/>
            <person name="Gustafson E.A."/>
            <person name="Haerty W."/>
            <person name="Hahn M.W."/>
            <person name="Halligan D.L."/>
            <person name="Halpern A.L."/>
            <person name="Halter G.M."/>
            <person name="Han M.V."/>
            <person name="Heger A."/>
            <person name="Hillier L."/>
            <person name="Hinrichs A.S."/>
            <person name="Holmes I."/>
            <person name="Hoskins R.A."/>
            <person name="Hubisz M.J."/>
            <person name="Hultmark D."/>
            <person name="Huntley M.A."/>
            <person name="Jaffe D.B."/>
            <person name="Jagadeeshan S."/>
            <person name="Jeck W.R."/>
            <person name="Johnson J."/>
            <person name="Jones C.D."/>
            <person name="Jordan W.C."/>
            <person name="Karpen G.H."/>
            <person name="Kataoka E."/>
            <person name="Keightley P.D."/>
            <person name="Kheradpour P."/>
            <person name="Kirkness E.F."/>
            <person name="Koerich L.B."/>
            <person name="Kristiansen K."/>
            <person name="Kudrna D."/>
            <person name="Kulathinal R.J."/>
            <person name="Kumar S."/>
            <person name="Kwok R."/>
            <person name="Lander E."/>
            <person name="Langley C.H."/>
            <person name="Lapoint R."/>
            <person name="Lazzaro B.P."/>
            <person name="Lee S.J."/>
            <person name="Levesque L."/>
            <person name="Li R."/>
            <person name="Lin C.F."/>
            <person name="Lin M.F."/>
            <person name="Lindblad-Toh K."/>
            <person name="Llopart A."/>
            <person name="Long M."/>
            <person name="Low L."/>
            <person name="Lozovsky E."/>
            <person name="Lu J."/>
            <person name="Luo M."/>
            <person name="Machado C.A."/>
            <person name="Makalowski W."/>
            <person name="Marzo M."/>
            <person name="Matsuda M."/>
            <person name="Matzkin L."/>
            <person name="McAllister B."/>
            <person name="McBride C.S."/>
            <person name="McKernan B."/>
            <person name="McKernan K."/>
            <person name="Mendez-Lago M."/>
            <person name="Minx P."/>
            <person name="Mollenhauer M.U."/>
            <person name="Montooth K."/>
            <person name="Mount S.M."/>
            <person name="Mu X."/>
            <person name="Myers E."/>
            <person name="Negre B."/>
            <person name="Newfeld S."/>
            <person name="Nielsen R."/>
            <person name="Noor M.A."/>
            <person name="O'Grady P."/>
            <person name="Pachter L."/>
            <person name="Papaceit M."/>
            <person name="Parisi M.J."/>
            <person name="Parisi M."/>
            <person name="Parts L."/>
            <person name="Pedersen J.S."/>
            <person name="Pesole G."/>
            <person name="Phillippy A.M."/>
            <person name="Ponting C.P."/>
            <person name="Pop M."/>
            <person name="Porcelli D."/>
            <person name="Powell J.R."/>
            <person name="Prohaska S."/>
            <person name="Pruitt K."/>
            <person name="Puig M."/>
            <person name="Quesneville H."/>
            <person name="Ram K.R."/>
            <person name="Rand D."/>
            <person name="Rasmussen M.D."/>
            <person name="Reed L.K."/>
            <person name="Reenan R."/>
            <person name="Reily A."/>
            <person name="Remington K.A."/>
            <person name="Rieger T.T."/>
            <person name="Ritchie M.G."/>
            <person name="Robin C."/>
            <person name="Rogers Y.H."/>
            <person name="Rohde C."/>
            <person name="Rozas J."/>
            <person name="Rubenfield M.J."/>
            <person name="Ruiz A."/>
            <person name="Russo S."/>
            <person name="Salzberg S.L."/>
            <person name="Sanchez-Gracia A."/>
            <person name="Saranga D.J."/>
            <person name="Sato H."/>
            <person name="Schaeffer S.W."/>
            <person name="Schatz M.C."/>
            <person name="Schlenke T."/>
            <person name="Schwartz R."/>
            <person name="Segarra C."/>
            <person name="Singh R.S."/>
            <person name="Sirot L."/>
            <person name="Sirota M."/>
            <person name="Sisneros N.B."/>
            <person name="Smith C.D."/>
            <person name="Smith T.F."/>
            <person name="Spieth J."/>
            <person name="Stage D.E."/>
            <person name="Stark A."/>
            <person name="Stephan W."/>
            <person name="Strausberg R.L."/>
            <person name="Strempel S."/>
            <person name="Sturgill D."/>
            <person name="Sutton G."/>
            <person name="Sutton G.G."/>
            <person name="Tao W."/>
            <person name="Teichmann S."/>
            <person name="Tobari Y.N."/>
            <person name="Tomimura Y."/>
            <person name="Tsolas J.M."/>
            <person name="Valente V.L."/>
            <person name="Venter E."/>
            <person name="Venter J.C."/>
            <person name="Vicario S."/>
            <person name="Vieira F.G."/>
            <person name="Vilella A.J."/>
            <person name="Villasante A."/>
            <person name="Walenz B."/>
            <person name="Wang J."/>
            <person name="Wasserman M."/>
            <person name="Watts T."/>
            <person name="Wilson D."/>
            <person name="Wilson R.K."/>
            <person name="Wing R.A."/>
            <person name="Wolfner M.F."/>
            <person name="Wong A."/>
            <person name="Wong G.K."/>
            <person name="Wu C.I."/>
            <person name="Wu G."/>
            <person name="Yamamoto D."/>
            <person name="Yang H.P."/>
            <person name="Yang S.P."/>
            <person name="Yorke J.A."/>
            <person name="Yoshida K."/>
            <person name="Zdobnov E."/>
            <person name="Zhang P."/>
            <person name="Zhang Y."/>
            <person name="Zimin A.V."/>
            <person name="Baldwin J."/>
            <person name="Abdouelleil A."/>
            <person name="Abdulkadir J."/>
            <person name="Abebe A."/>
            <person name="Abera B."/>
            <person name="Abreu J."/>
            <person name="Acer S.C."/>
            <person name="Aftuck L."/>
            <person name="Alexander A."/>
            <person name="An P."/>
            <person name="Anderson E."/>
            <person name="Anderson S."/>
            <person name="Arachi H."/>
            <person name="Azer M."/>
            <person name="Bachantsang P."/>
            <person name="Barry A."/>
            <person name="Bayul T."/>
            <person name="Berlin A."/>
            <person name="Bessette D."/>
            <person name="Bloom T."/>
            <person name="Blye J."/>
            <person name="Boguslavskiy L."/>
            <person name="Bonnet C."/>
            <person name="Boukhgalter B."/>
            <person name="Bourzgui I."/>
            <person name="Brown A."/>
            <person name="Cahill P."/>
            <person name="Channer S."/>
            <person name="Cheshatsang Y."/>
            <person name="Chuda L."/>
            <person name="Citroen M."/>
            <person name="Collymore A."/>
            <person name="Cooke P."/>
            <person name="Costello M."/>
            <person name="D'Aco K."/>
            <person name="Daza R."/>
            <person name="De Haan G."/>
            <person name="DeGray S."/>
            <person name="DeMaso C."/>
            <person name="Dhargay N."/>
            <person name="Dooley K."/>
            <person name="Dooley E."/>
            <person name="Doricent M."/>
            <person name="Dorje P."/>
            <person name="Dorjee K."/>
            <person name="Dupes A."/>
            <person name="Elong R."/>
            <person name="Falk J."/>
            <person name="Farina A."/>
            <person name="Faro S."/>
            <person name="Ferguson D."/>
            <person name="Fisher S."/>
            <person name="Foley C.D."/>
            <person name="Franke A."/>
            <person name="Friedrich D."/>
            <person name="Gadbois L."/>
            <person name="Gearin G."/>
            <person name="Gearin C.R."/>
            <person name="Giannoukos G."/>
            <person name="Goode T."/>
            <person name="Graham J."/>
            <person name="Grandbois E."/>
            <person name="Grewal S."/>
            <person name="Gyaltsen K."/>
            <person name="Hafez N."/>
            <person name="Hagos B."/>
            <person name="Hall J."/>
            <person name="Henson C."/>
            <person name="Hollinger A."/>
            <person name="Honan T."/>
            <person name="Huard M.D."/>
            <person name="Hughes L."/>
            <person name="Hurhula B."/>
            <person name="Husby M.E."/>
            <person name="Kamat A."/>
            <person name="Kanga B."/>
            <person name="Kashin S."/>
            <person name="Khazanovich D."/>
            <person name="Kisner P."/>
            <person name="Lance K."/>
            <person name="Lara M."/>
            <person name="Lee W."/>
            <person name="Lennon N."/>
            <person name="Letendre F."/>
            <person name="LeVine R."/>
            <person name="Lipovsky A."/>
            <person name="Liu X."/>
            <person name="Liu J."/>
            <person name="Liu S."/>
            <person name="Lokyitsang T."/>
            <person name="Lokyitsang Y."/>
            <person name="Lubonja R."/>
            <person name="Lui A."/>
            <person name="MacDonald P."/>
            <person name="Magnisalis V."/>
            <person name="Maru K."/>
            <person name="Matthews C."/>
            <person name="McCusker W."/>
            <person name="McDonough S."/>
            <person name="Mehta T."/>
            <person name="Meldrim J."/>
            <person name="Meneus L."/>
            <person name="Mihai O."/>
            <person name="Mihalev A."/>
            <person name="Mihova T."/>
            <person name="Mittelman R."/>
            <person name="Mlenga V."/>
            <person name="Montmayeur A."/>
            <person name="Mulrain L."/>
            <person name="Navidi A."/>
            <person name="Naylor J."/>
            <person name="Negash T."/>
            <person name="Nguyen T."/>
            <person name="Nguyen N."/>
            <person name="Nicol R."/>
            <person name="Norbu C."/>
            <person name="Norbu N."/>
            <person name="Novod N."/>
            <person name="O'Neill B."/>
            <person name="Osman S."/>
            <person name="Markiewicz E."/>
            <person name="Oyono O.L."/>
            <person name="Patti C."/>
            <person name="Phunkhang P."/>
            <person name="Pierre F."/>
            <person name="Priest M."/>
            <person name="Raghuraman S."/>
            <person name="Rege F."/>
            <person name="Reyes R."/>
            <person name="Rise C."/>
            <person name="Rogov P."/>
            <person name="Ross K."/>
            <person name="Ryan E."/>
            <person name="Settipalli S."/>
            <person name="Shea T."/>
            <person name="Sherpa N."/>
            <person name="Shi L."/>
            <person name="Shih D."/>
            <person name="Sparrow T."/>
            <person name="Spaulding J."/>
            <person name="Stalker J."/>
            <person name="Stange-Thomann N."/>
            <person name="Stavropoulos S."/>
            <person name="Stone C."/>
            <person name="Strader C."/>
            <person name="Tesfaye S."/>
            <person name="Thomson T."/>
            <person name="Thoulutsang Y."/>
            <person name="Thoulutsang D."/>
            <person name="Topham K."/>
            <person name="Topping I."/>
            <person name="Tsamla T."/>
            <person name="Vassiliev H."/>
            <person name="Vo A."/>
            <person name="Wangchuk T."/>
            <person name="Wangdi T."/>
            <person name="Weiand M."/>
            <person name="Wilkinson J."/>
            <person name="Wilson A."/>
            <person name="Yadav S."/>
            <person name="Young G."/>
            <person name="Yu Q."/>
            <person name="Zembek L."/>
            <person name="Zhong D."/>
            <person name="Zimmer A."/>
            <person name="Zwirko Z."/>
            <person name="Jaffe D.B."/>
            <person name="Alvarez P."/>
            <person name="Brockman W."/>
            <person name="Butler J."/>
            <person name="Chin C."/>
            <person name="Gnerre S."/>
            <person name="Grabherr M."/>
            <person name="Kleber M."/>
            <person name="Mauceli E."/>
            <person name="MacCallum I."/>
        </authorList>
    </citation>
    <scope>NUCLEOTIDE SEQUENCE [LARGE SCALE GENOMIC DNA]</scope>
    <source>
        <strain evidence="3">white501</strain>
    </source>
</reference>
<evidence type="ECO:0000256" key="1">
    <source>
        <dbReference type="SAM" id="MobiDB-lite"/>
    </source>
</evidence>
<feature type="compositionally biased region" description="Basic and acidic residues" evidence="1">
    <location>
        <begin position="1"/>
        <end position="17"/>
    </location>
</feature>
<gene>
    <name evidence="2" type="primary">Dsim\tRNA:R:12Ea</name>
    <name evidence="2" type="ORF">Dsim_GD15865</name>
</gene>
<evidence type="ECO:0000313" key="2">
    <source>
        <dbReference type="EMBL" id="EDX17869.1"/>
    </source>
</evidence>